<evidence type="ECO:0008006" key="6">
    <source>
        <dbReference type="Google" id="ProtNLM"/>
    </source>
</evidence>
<dbReference type="InterPro" id="IPR010099">
    <property type="entry name" value="SDR39U1"/>
</dbReference>
<dbReference type="STRING" id="869212.Turpa_1156"/>
<gene>
    <name evidence="4" type="ordered locus">Turpa_1156</name>
</gene>
<dbReference type="EMBL" id="CP002959">
    <property type="protein sequence ID" value="AFM11804.1"/>
    <property type="molecule type" value="Genomic_DNA"/>
</dbReference>
<dbReference type="Pfam" id="PF08338">
    <property type="entry name" value="DUF1731"/>
    <property type="match status" value="1"/>
</dbReference>
<dbReference type="KEGG" id="tpx:Turpa_1156"/>
<dbReference type="PANTHER" id="PTHR11092">
    <property type="entry name" value="SUGAR NUCLEOTIDE EPIMERASE RELATED"/>
    <property type="match status" value="1"/>
</dbReference>
<dbReference type="AlphaFoldDB" id="I4B3E7"/>
<organism evidence="4 5">
    <name type="scientific">Turneriella parva (strain ATCC BAA-1111 / DSM 21527 / NCTC 11395 / H)</name>
    <name type="common">Leptospira parva</name>
    <dbReference type="NCBI Taxonomy" id="869212"/>
    <lineage>
        <taxon>Bacteria</taxon>
        <taxon>Pseudomonadati</taxon>
        <taxon>Spirochaetota</taxon>
        <taxon>Spirochaetia</taxon>
        <taxon>Leptospirales</taxon>
        <taxon>Leptospiraceae</taxon>
        <taxon>Turneriella</taxon>
    </lineage>
</organism>
<evidence type="ECO:0000313" key="4">
    <source>
        <dbReference type="EMBL" id="AFM11804.1"/>
    </source>
</evidence>
<dbReference type="NCBIfam" id="TIGR01777">
    <property type="entry name" value="yfcH"/>
    <property type="match status" value="1"/>
</dbReference>
<proteinExistence type="inferred from homology"/>
<name>I4B3E7_TURPD</name>
<evidence type="ECO:0000259" key="2">
    <source>
        <dbReference type="Pfam" id="PF01370"/>
    </source>
</evidence>
<dbReference type="Pfam" id="PF01370">
    <property type="entry name" value="Epimerase"/>
    <property type="match status" value="1"/>
</dbReference>
<dbReference type="RefSeq" id="WP_014802320.1">
    <property type="nucleotide sequence ID" value="NC_018020.1"/>
</dbReference>
<evidence type="ECO:0000313" key="5">
    <source>
        <dbReference type="Proteomes" id="UP000006048"/>
    </source>
</evidence>
<accession>I4B3E7</accession>
<feature type="domain" description="NAD-dependent epimerase/dehydratase" evidence="2">
    <location>
        <begin position="3"/>
        <end position="226"/>
    </location>
</feature>
<evidence type="ECO:0000259" key="3">
    <source>
        <dbReference type="Pfam" id="PF08338"/>
    </source>
</evidence>
<keyword evidence="5" id="KW-1185">Reference proteome</keyword>
<sequence length="314" mass="34916">MKIVIPGGTGQLGQVLRADFERTGDEVVVLTRKPKAPGEIYWDAKTQGDWVSALDGADVVINLAGRTVNCRYTKENLQQMMDSRVDSTRAVGYAIQYVRNPPKIWLQMSTATIYRHTLGEANDEATGVIGGNEPGVPSYWAYSVEIAKNWEAEQARAVVPKTRKVAMRTAMVMAPRGASSEKGVFEVLLNMTRFGLGGAIGGGRQYVSWIHYRDFCRAVRFVIENEKLSGAINFTSPAPLPQAEFMRLLRRAARVPIGLPATKWMAEIGAWVLRTDTELLLKSRRVVPGRLLDAGFNFDFRDWAEAAQDLIRPI</sequence>
<dbReference type="InterPro" id="IPR036291">
    <property type="entry name" value="NAD(P)-bd_dom_sf"/>
</dbReference>
<reference evidence="4 5" key="1">
    <citation type="submission" date="2012-06" db="EMBL/GenBank/DDBJ databases">
        <title>The complete chromosome of genome of Turneriella parva DSM 21527.</title>
        <authorList>
            <consortium name="US DOE Joint Genome Institute (JGI-PGF)"/>
            <person name="Lucas S."/>
            <person name="Han J."/>
            <person name="Lapidus A."/>
            <person name="Bruce D."/>
            <person name="Goodwin L."/>
            <person name="Pitluck S."/>
            <person name="Peters L."/>
            <person name="Kyrpides N."/>
            <person name="Mavromatis K."/>
            <person name="Ivanova N."/>
            <person name="Mikhailova N."/>
            <person name="Chertkov O."/>
            <person name="Detter J.C."/>
            <person name="Tapia R."/>
            <person name="Han C."/>
            <person name="Land M."/>
            <person name="Hauser L."/>
            <person name="Markowitz V."/>
            <person name="Cheng J.-F."/>
            <person name="Hugenholtz P."/>
            <person name="Woyke T."/>
            <person name="Wu D."/>
            <person name="Gronow S."/>
            <person name="Wellnitz S."/>
            <person name="Brambilla E."/>
            <person name="Klenk H.-P."/>
            <person name="Eisen J.A."/>
        </authorList>
    </citation>
    <scope>NUCLEOTIDE SEQUENCE [LARGE SCALE GENOMIC DNA]</scope>
    <source>
        <strain evidence="5">ATCC BAA-1111 / DSM 21527 / NCTC 11395 / H</strain>
    </source>
</reference>
<protein>
    <recommendedName>
        <fullName evidence="6">NAD-dependent epimerase/dehydratase</fullName>
    </recommendedName>
</protein>
<dbReference type="InterPro" id="IPR013549">
    <property type="entry name" value="DUF1731"/>
</dbReference>
<evidence type="ECO:0000256" key="1">
    <source>
        <dbReference type="ARBA" id="ARBA00009353"/>
    </source>
</evidence>
<dbReference type="PANTHER" id="PTHR11092:SF0">
    <property type="entry name" value="EPIMERASE FAMILY PROTEIN SDR39U1"/>
    <property type="match status" value="1"/>
</dbReference>
<dbReference type="HOGENOM" id="CLU_047373_0_0_12"/>
<dbReference type="PATRIC" id="fig|869212.3.peg.1140"/>
<dbReference type="OrthoDB" id="9801773at2"/>
<dbReference type="Proteomes" id="UP000006048">
    <property type="component" value="Chromosome"/>
</dbReference>
<dbReference type="InterPro" id="IPR001509">
    <property type="entry name" value="Epimerase_deHydtase"/>
</dbReference>
<comment type="similarity">
    <text evidence="1">Belongs to the NAD(P)-dependent epimerase/dehydratase family. SDR39U1 subfamily.</text>
</comment>
<dbReference type="Gene3D" id="3.40.50.720">
    <property type="entry name" value="NAD(P)-binding Rossmann-like Domain"/>
    <property type="match status" value="1"/>
</dbReference>
<dbReference type="SUPFAM" id="SSF51735">
    <property type="entry name" value="NAD(P)-binding Rossmann-fold domains"/>
    <property type="match status" value="1"/>
</dbReference>
<feature type="domain" description="DUF1731" evidence="3">
    <location>
        <begin position="274"/>
        <end position="310"/>
    </location>
</feature>